<dbReference type="Proteomes" id="UP001165122">
    <property type="component" value="Unassembled WGS sequence"/>
</dbReference>
<evidence type="ECO:0000256" key="1">
    <source>
        <dbReference type="SAM" id="MobiDB-lite"/>
    </source>
</evidence>
<keyword evidence="4" id="KW-1185">Reference proteome</keyword>
<accession>A0A9W7E4G0</accession>
<dbReference type="PANTHER" id="PTHR23138">
    <property type="entry name" value="RAN BINDING PROTEIN"/>
    <property type="match status" value="1"/>
</dbReference>
<evidence type="ECO:0000259" key="2">
    <source>
        <dbReference type="PROSITE" id="PS50196"/>
    </source>
</evidence>
<dbReference type="AlphaFoldDB" id="A0A9W7E4G0"/>
<dbReference type="PROSITE" id="PS50196">
    <property type="entry name" value="RANBD1"/>
    <property type="match status" value="1"/>
</dbReference>
<feature type="non-terminal residue" evidence="3">
    <location>
        <position position="1"/>
    </location>
</feature>
<dbReference type="InterPro" id="IPR011993">
    <property type="entry name" value="PH-like_dom_sf"/>
</dbReference>
<dbReference type="GO" id="GO:0005096">
    <property type="term" value="F:GTPase activator activity"/>
    <property type="evidence" value="ECO:0007669"/>
    <property type="project" value="TreeGrafter"/>
</dbReference>
<gene>
    <name evidence="3" type="ORF">TrLO_g8063</name>
</gene>
<evidence type="ECO:0000313" key="3">
    <source>
        <dbReference type="EMBL" id="GMH62008.1"/>
    </source>
</evidence>
<dbReference type="SUPFAM" id="SSF50729">
    <property type="entry name" value="PH domain-like"/>
    <property type="match status" value="1"/>
</dbReference>
<name>A0A9W7E4G0_9STRA</name>
<dbReference type="Gene3D" id="2.30.29.30">
    <property type="entry name" value="Pleckstrin-homology domain (PH domain)/Phosphotyrosine-binding domain (PTB)"/>
    <property type="match status" value="1"/>
</dbReference>
<evidence type="ECO:0000313" key="4">
    <source>
        <dbReference type="Proteomes" id="UP001165122"/>
    </source>
</evidence>
<organism evidence="3 4">
    <name type="scientific">Triparma laevis f. longispina</name>
    <dbReference type="NCBI Taxonomy" id="1714387"/>
    <lineage>
        <taxon>Eukaryota</taxon>
        <taxon>Sar</taxon>
        <taxon>Stramenopiles</taxon>
        <taxon>Ochrophyta</taxon>
        <taxon>Bolidophyceae</taxon>
        <taxon>Parmales</taxon>
        <taxon>Triparmaceae</taxon>
        <taxon>Triparma</taxon>
    </lineage>
</organism>
<comment type="caution">
    <text evidence="3">The sequence shown here is derived from an EMBL/GenBank/DDBJ whole genome shotgun (WGS) entry which is preliminary data.</text>
</comment>
<dbReference type="CDD" id="cd13179">
    <property type="entry name" value="RanBD_RanBP1"/>
    <property type="match status" value="1"/>
</dbReference>
<dbReference type="PANTHER" id="PTHR23138:SF87">
    <property type="entry name" value="E3 SUMO-PROTEIN LIGASE RANBP2"/>
    <property type="match status" value="1"/>
</dbReference>
<reference evidence="4" key="1">
    <citation type="journal article" date="2023" name="Commun. Biol.">
        <title>Genome analysis of Parmales, the sister group of diatoms, reveals the evolutionary specialization of diatoms from phago-mixotrophs to photoautotrophs.</title>
        <authorList>
            <person name="Ban H."/>
            <person name="Sato S."/>
            <person name="Yoshikawa S."/>
            <person name="Yamada K."/>
            <person name="Nakamura Y."/>
            <person name="Ichinomiya M."/>
            <person name="Sato N."/>
            <person name="Blanc-Mathieu R."/>
            <person name="Endo H."/>
            <person name="Kuwata A."/>
            <person name="Ogata H."/>
        </authorList>
    </citation>
    <scope>NUCLEOTIDE SEQUENCE [LARGE SCALE GENOMIC DNA]</scope>
    <source>
        <strain evidence="4">NIES 3700</strain>
    </source>
</reference>
<feature type="compositionally biased region" description="Low complexity" evidence="1">
    <location>
        <begin position="157"/>
        <end position="169"/>
    </location>
</feature>
<dbReference type="InterPro" id="IPR000156">
    <property type="entry name" value="Ran_bind_dom"/>
</dbReference>
<dbReference type="InterPro" id="IPR045255">
    <property type="entry name" value="RanBP1-like"/>
</dbReference>
<proteinExistence type="predicted"/>
<dbReference type="Pfam" id="PF00638">
    <property type="entry name" value="Ran_BP1"/>
    <property type="match status" value="1"/>
</dbReference>
<dbReference type="FunFam" id="2.30.29.30:FF:000312">
    <property type="entry name" value="Ran binding protein 1"/>
    <property type="match status" value="1"/>
</dbReference>
<dbReference type="GO" id="GO:0006913">
    <property type="term" value="P:nucleocytoplasmic transport"/>
    <property type="evidence" value="ECO:0007669"/>
    <property type="project" value="InterPro"/>
</dbReference>
<feature type="region of interest" description="Disordered" evidence="1">
    <location>
        <begin position="148"/>
        <end position="188"/>
    </location>
</feature>
<dbReference type="OrthoDB" id="2357150at2759"/>
<feature type="compositionally biased region" description="Basic and acidic residues" evidence="1">
    <location>
        <begin position="173"/>
        <end position="188"/>
    </location>
</feature>
<dbReference type="InterPro" id="IPR045256">
    <property type="entry name" value="RanBP1_RanBD"/>
</dbReference>
<dbReference type="GO" id="GO:0005737">
    <property type="term" value="C:cytoplasm"/>
    <property type="evidence" value="ECO:0007669"/>
    <property type="project" value="TreeGrafter"/>
</dbReference>
<sequence>EESTATFEPVVKLEEVEVTSGEEDEDIVFQIRAKLFLFGETMLDKGTGNKTWRERGVGDVKVLKHKEFGKIRLLMRQDKTMKVITNHVIDPRIKLEPNAGSDRSWVWSAFDFSDGELVETVFAMRFGDSEKAGKFKAAFEDAQKHMEKELAGEDTADTTAGDEAADALANLSTKKEGEEEPKKEGGEE</sequence>
<feature type="domain" description="RanBD1" evidence="2">
    <location>
        <begin position="6"/>
        <end position="148"/>
    </location>
</feature>
<dbReference type="SMART" id="SM00160">
    <property type="entry name" value="RanBD"/>
    <property type="match status" value="1"/>
</dbReference>
<dbReference type="EMBL" id="BRXW01000513">
    <property type="protein sequence ID" value="GMH62008.1"/>
    <property type="molecule type" value="Genomic_DNA"/>
</dbReference>
<dbReference type="GO" id="GO:0005643">
    <property type="term" value="C:nuclear pore"/>
    <property type="evidence" value="ECO:0007669"/>
    <property type="project" value="TreeGrafter"/>
</dbReference>
<protein>
    <recommendedName>
        <fullName evidence="2">RanBD1 domain-containing protein</fullName>
    </recommendedName>
</protein>